<evidence type="ECO:0000256" key="1">
    <source>
        <dbReference type="SAM" id="MobiDB-lite"/>
    </source>
</evidence>
<feature type="non-terminal residue" evidence="2">
    <location>
        <position position="1"/>
    </location>
</feature>
<comment type="caution">
    <text evidence="2">The sequence shown here is derived from an EMBL/GenBank/DDBJ whole genome shotgun (WGS) entry which is preliminary data.</text>
</comment>
<organism evidence="2 3">
    <name type="scientific">Trichostrongylus colubriformis</name>
    <name type="common">Black scour worm</name>
    <dbReference type="NCBI Taxonomy" id="6319"/>
    <lineage>
        <taxon>Eukaryota</taxon>
        <taxon>Metazoa</taxon>
        <taxon>Ecdysozoa</taxon>
        <taxon>Nematoda</taxon>
        <taxon>Chromadorea</taxon>
        <taxon>Rhabditida</taxon>
        <taxon>Rhabditina</taxon>
        <taxon>Rhabditomorpha</taxon>
        <taxon>Strongyloidea</taxon>
        <taxon>Trichostrongylidae</taxon>
        <taxon>Trichostrongylus</taxon>
    </lineage>
</organism>
<proteinExistence type="predicted"/>
<sequence>IAMCNMMETGSVFNVARAIIIWTAENQNRDLAMTLFKQLTIERFSNADAHSLQQMAVESGLECVAAMIFSRYHVTSPVARRLFHDEAESSRTTAIISEQNVTWELPTEQNDRLAAGKNIETENKEMHEHEKKGGVTLKAVLVQHKPFFNRVRRRIHHGKELSAVSNHAEDDISTKSEA</sequence>
<protein>
    <submittedName>
        <fullName evidence="2">Uncharacterized protein</fullName>
    </submittedName>
</protein>
<feature type="compositionally biased region" description="Basic and acidic residues" evidence="1">
    <location>
        <begin position="167"/>
        <end position="178"/>
    </location>
</feature>
<evidence type="ECO:0000313" key="2">
    <source>
        <dbReference type="EMBL" id="KAK5972660.1"/>
    </source>
</evidence>
<name>A0AAN8F3F0_TRICO</name>
<dbReference type="AlphaFoldDB" id="A0AAN8F3F0"/>
<gene>
    <name evidence="2" type="ORF">GCK32_014439</name>
</gene>
<accession>A0AAN8F3F0</accession>
<reference evidence="2 3" key="1">
    <citation type="submission" date="2019-10" db="EMBL/GenBank/DDBJ databases">
        <title>Assembly and Annotation for the nematode Trichostrongylus colubriformis.</title>
        <authorList>
            <person name="Martin J."/>
        </authorList>
    </citation>
    <scope>NUCLEOTIDE SEQUENCE [LARGE SCALE GENOMIC DNA]</scope>
    <source>
        <strain evidence="2">G859</strain>
        <tissue evidence="2">Whole worm</tissue>
    </source>
</reference>
<keyword evidence="3" id="KW-1185">Reference proteome</keyword>
<feature type="region of interest" description="Disordered" evidence="1">
    <location>
        <begin position="159"/>
        <end position="178"/>
    </location>
</feature>
<evidence type="ECO:0000313" key="3">
    <source>
        <dbReference type="Proteomes" id="UP001331761"/>
    </source>
</evidence>
<dbReference type="EMBL" id="WIXE01016439">
    <property type="protein sequence ID" value="KAK5972660.1"/>
    <property type="molecule type" value="Genomic_DNA"/>
</dbReference>
<dbReference type="Proteomes" id="UP001331761">
    <property type="component" value="Unassembled WGS sequence"/>
</dbReference>